<evidence type="ECO:0000256" key="5">
    <source>
        <dbReference type="ARBA" id="ARBA00023284"/>
    </source>
</evidence>
<dbReference type="SUPFAM" id="SSF52833">
    <property type="entry name" value="Thioredoxin-like"/>
    <property type="match status" value="1"/>
</dbReference>
<dbReference type="PANTHER" id="PTHR45694:SF18">
    <property type="entry name" value="GLUTAREDOXIN-1-RELATED"/>
    <property type="match status" value="1"/>
</dbReference>
<dbReference type="GO" id="GO:0034599">
    <property type="term" value="P:cellular response to oxidative stress"/>
    <property type="evidence" value="ECO:0007669"/>
    <property type="project" value="TreeGrafter"/>
</dbReference>
<dbReference type="InterPro" id="IPR011767">
    <property type="entry name" value="GLR_AS"/>
</dbReference>
<evidence type="ECO:0000256" key="3">
    <source>
        <dbReference type="ARBA" id="ARBA00022982"/>
    </source>
</evidence>
<dbReference type="InterPro" id="IPR011900">
    <property type="entry name" value="GRX_bact"/>
</dbReference>
<dbReference type="GO" id="GO:0015038">
    <property type="term" value="F:glutathione disulfide oxidoreductase activity"/>
    <property type="evidence" value="ECO:0007669"/>
    <property type="project" value="UniProtKB-UniRule"/>
</dbReference>
<organism evidence="8 9">
    <name type="scientific">Acidithiobacillus caldus (strain ATCC 51756 / DSM 8584 / KU)</name>
    <dbReference type="NCBI Taxonomy" id="637389"/>
    <lineage>
        <taxon>Bacteria</taxon>
        <taxon>Pseudomonadati</taxon>
        <taxon>Pseudomonadota</taxon>
        <taxon>Acidithiobacillia</taxon>
        <taxon>Acidithiobacillales</taxon>
        <taxon>Acidithiobacillaceae</taxon>
        <taxon>Acidithiobacillus</taxon>
    </lineage>
</organism>
<evidence type="ECO:0000313" key="8">
    <source>
        <dbReference type="EMBL" id="AIA55361.1"/>
    </source>
</evidence>
<proteinExistence type="inferred from homology"/>
<feature type="domain" description="Glutaredoxin" evidence="7">
    <location>
        <begin position="7"/>
        <end position="67"/>
    </location>
</feature>
<dbReference type="Pfam" id="PF00462">
    <property type="entry name" value="Glutaredoxin"/>
    <property type="match status" value="1"/>
</dbReference>
<evidence type="ECO:0000256" key="6">
    <source>
        <dbReference type="RuleBase" id="RU364065"/>
    </source>
</evidence>
<evidence type="ECO:0000313" key="9">
    <source>
        <dbReference type="Proteomes" id="UP000005522"/>
    </source>
</evidence>
<keyword evidence="6" id="KW-0963">Cytoplasm</keyword>
<evidence type="ECO:0000256" key="2">
    <source>
        <dbReference type="ARBA" id="ARBA00022448"/>
    </source>
</evidence>
<dbReference type="InterPro" id="IPR036249">
    <property type="entry name" value="Thioredoxin-like_sf"/>
</dbReference>
<dbReference type="AlphaFoldDB" id="A0A059ZZB9"/>
<dbReference type="CDD" id="cd03418">
    <property type="entry name" value="GRX_GRXb_1_3_like"/>
    <property type="match status" value="1"/>
</dbReference>
<reference evidence="8 9" key="1">
    <citation type="journal article" date="2009" name="J. Bacteriol.">
        <title>Draft genome sequence of the extremely acidophilic bacterium Acidithiobacillus caldus ATCC 51756 reveals metabolic versatility in the genus Acidithiobacillus.</title>
        <authorList>
            <person name="Valdes J."/>
            <person name="Quatrini R."/>
            <person name="Hallberg K."/>
            <person name="Dopson M."/>
            <person name="Valenzuela P.D."/>
            <person name="Holmes D.S."/>
        </authorList>
    </citation>
    <scope>NUCLEOTIDE SEQUENCE [LARGE SCALE GENOMIC DNA]</scope>
    <source>
        <strain evidence="9">ATCC 51756 / DSM 8584 / KU</strain>
    </source>
</reference>
<accession>A0A059ZZB9</accession>
<dbReference type="Gene3D" id="3.40.30.10">
    <property type="entry name" value="Glutaredoxin"/>
    <property type="match status" value="1"/>
</dbReference>
<dbReference type="PROSITE" id="PS51354">
    <property type="entry name" value="GLUTAREDOXIN_2"/>
    <property type="match status" value="1"/>
</dbReference>
<dbReference type="GeneID" id="92931694"/>
<dbReference type="InterPro" id="IPR002109">
    <property type="entry name" value="Glutaredoxin"/>
</dbReference>
<dbReference type="eggNOG" id="COG0695">
    <property type="taxonomic scope" value="Bacteria"/>
</dbReference>
<dbReference type="KEGG" id="acz:Acaty_c1495"/>
<dbReference type="PANTHER" id="PTHR45694">
    <property type="entry name" value="GLUTAREDOXIN 2"/>
    <property type="match status" value="1"/>
</dbReference>
<evidence type="ECO:0000256" key="1">
    <source>
        <dbReference type="ARBA" id="ARBA00007787"/>
    </source>
</evidence>
<protein>
    <recommendedName>
        <fullName evidence="6">Glutaredoxin</fullName>
    </recommendedName>
</protein>
<dbReference type="GO" id="GO:0045454">
    <property type="term" value="P:cell redox homeostasis"/>
    <property type="evidence" value="ECO:0007669"/>
    <property type="project" value="InterPro"/>
</dbReference>
<dbReference type="PROSITE" id="PS00195">
    <property type="entry name" value="GLUTAREDOXIN_1"/>
    <property type="match status" value="1"/>
</dbReference>
<dbReference type="EMBL" id="CP005986">
    <property type="protein sequence ID" value="AIA55361.1"/>
    <property type="molecule type" value="Genomic_DNA"/>
</dbReference>
<dbReference type="HOGENOM" id="CLU_026126_7_3_6"/>
<dbReference type="PRINTS" id="PR00160">
    <property type="entry name" value="GLUTAREDOXIN"/>
</dbReference>
<dbReference type="NCBIfam" id="TIGR02181">
    <property type="entry name" value="GRX_bact"/>
    <property type="match status" value="1"/>
</dbReference>
<dbReference type="InterPro" id="IPR014025">
    <property type="entry name" value="Glutaredoxin_subgr"/>
</dbReference>
<keyword evidence="5 6" id="KW-0676">Redox-active center</keyword>
<comment type="similarity">
    <text evidence="1 6">Belongs to the glutaredoxin family.</text>
</comment>
<gene>
    <name evidence="8" type="ORF">Acaty_c1495</name>
</gene>
<name>A0A059ZZB9_ACICK</name>
<dbReference type="GO" id="GO:0005737">
    <property type="term" value="C:cytoplasm"/>
    <property type="evidence" value="ECO:0007669"/>
    <property type="project" value="TreeGrafter"/>
</dbReference>
<evidence type="ECO:0000256" key="4">
    <source>
        <dbReference type="ARBA" id="ARBA00023157"/>
    </source>
</evidence>
<keyword evidence="3 6" id="KW-0249">Electron transport</keyword>
<dbReference type="RefSeq" id="WP_004872360.1">
    <property type="nucleotide sequence ID" value="NZ_CP005986.1"/>
</dbReference>
<evidence type="ECO:0000259" key="7">
    <source>
        <dbReference type="Pfam" id="PF00462"/>
    </source>
</evidence>
<comment type="function">
    <text evidence="6">Has a glutathione-disulfide oxidoreductase activity in the presence of NADPH and glutathione reductase. Reduces low molecular weight disulfides and proteins.</text>
</comment>
<keyword evidence="4" id="KW-1015">Disulfide bond</keyword>
<sequence length="92" mass="10218">MASPVDVRIYATGSCPYCHMAENLLRGKGVQPRILRVDHSPSLRQEMLRLSKGRRTVPQVFIGERHIGGYDDLSALERQGRLDALLADAEAS</sequence>
<dbReference type="Proteomes" id="UP000005522">
    <property type="component" value="Chromosome"/>
</dbReference>
<keyword evidence="2 6" id="KW-0813">Transport</keyword>